<dbReference type="PANTHER" id="PTHR10775">
    <property type="entry name" value="OS08G0208400 PROTEIN"/>
    <property type="match status" value="1"/>
</dbReference>
<dbReference type="Pfam" id="PF03004">
    <property type="entry name" value="Transposase_24"/>
    <property type="match status" value="1"/>
</dbReference>
<dbReference type="InterPro" id="IPR025452">
    <property type="entry name" value="DUF4218"/>
</dbReference>
<dbReference type="PANTHER" id="PTHR10775:SF182">
    <property type="entry name" value="TRANSPOSON, EN_SPM-LIKE, TRANSPOSASE-ASSOCIATED DOMAIN PROTEIN-RELATED"/>
    <property type="match status" value="1"/>
</dbReference>
<dbReference type="EMBL" id="JAHUZN010000004">
    <property type="protein sequence ID" value="KAG8496499.1"/>
    <property type="molecule type" value="Genomic_DNA"/>
</dbReference>
<gene>
    <name evidence="3" type="ORF">CXB51_008990</name>
</gene>
<protein>
    <recommendedName>
        <fullName evidence="2">DUF4218 domain-containing protein</fullName>
    </recommendedName>
</protein>
<dbReference type="OrthoDB" id="1931453at2759"/>
<sequence length="832" mass="94321">MVIPGEKGPGNDIDVYMQPLIKELMELWAGVDAFDSSASESFTLRACLLWTINDFLANANFSGWSTKGRVACPVCAEKIESRWLRYGRKFCSIGHHRWLLAEHPFQKQSREFDGTIEHGVALIPRSGEDILREVEDEGCDLFNNFKELAVEGDEANIINQDKTLWKKMSIFFDLPYWCYNLLRHNLDIIHIKKNVCDNVVGTFLNLSRDDKDNIKACKDLQDMGIRSYLHPKMRNEKEYLQQACYTASKETYIFLSIVKNLKVPDGYASNISRCVNLKEHKLSNLKSHDGHILMQVLLPICLRGVVEKKKIFPPSFFTIMIHLIIHLPIEAKLGGPVQYMWMYPIERYLMGLKASVCNRAYPEGSIVEGYIVSECLTFCSRYVFDVETIFSRPPRNDGNIQKRYIFSSGGRLIGTMNTKILDMRSLAQANRYVLLHSNKLSPYRQRSIHSGFSSETSIYVKDGKSEGWLHVIRIKPRDLFNLSVETPVEDDEYPQCDHHIVTLNGFQSGKFMTLVATNVAARGLDINDMQLIIQEVENSYFSLFFLLLKTHDLFGALLGLDTLGSADTDSQSTGDETPTQSKEEVPTTLAGTSIAFSLIISLEKFDLEGKVEDSGILSHVGKLQKEFKSTLKTRYYNKMVQKGRPIEEIYENNPPGVHDDQWKWLVERWGTLQAAAQSEKAKESRTKVRYAHTAGSTGYATLNAQFAEKEGREPSHLEQFRFQHLWKDGSDKLSSEAAEQDEACKMDKDSMPTPESSFAPQDNIALENEVYTQVFGPEKDGKTLGYGCGMTKSRLFGYGSVTRGSQSISAISTLIEEISVKHVEQIQTIQAE</sequence>
<dbReference type="InterPro" id="IPR004242">
    <property type="entry name" value="Transposase_21"/>
</dbReference>
<comment type="caution">
    <text evidence="3">The sequence shown here is derived from an EMBL/GenBank/DDBJ whole genome shotgun (WGS) entry which is preliminary data.</text>
</comment>
<dbReference type="AlphaFoldDB" id="A0A8J5YZ12"/>
<feature type="domain" description="DUF4218" evidence="2">
    <location>
        <begin position="309"/>
        <end position="396"/>
    </location>
</feature>
<dbReference type="InterPro" id="IPR004252">
    <property type="entry name" value="Probable_transposase_24"/>
</dbReference>
<keyword evidence="4" id="KW-1185">Reference proteome</keyword>
<dbReference type="Proteomes" id="UP000701853">
    <property type="component" value="Chromosome 4"/>
</dbReference>
<organism evidence="3 4">
    <name type="scientific">Gossypium anomalum</name>
    <dbReference type="NCBI Taxonomy" id="47600"/>
    <lineage>
        <taxon>Eukaryota</taxon>
        <taxon>Viridiplantae</taxon>
        <taxon>Streptophyta</taxon>
        <taxon>Embryophyta</taxon>
        <taxon>Tracheophyta</taxon>
        <taxon>Spermatophyta</taxon>
        <taxon>Magnoliopsida</taxon>
        <taxon>eudicotyledons</taxon>
        <taxon>Gunneridae</taxon>
        <taxon>Pentapetalae</taxon>
        <taxon>rosids</taxon>
        <taxon>malvids</taxon>
        <taxon>Malvales</taxon>
        <taxon>Malvaceae</taxon>
        <taxon>Malvoideae</taxon>
        <taxon>Gossypium</taxon>
    </lineage>
</organism>
<feature type="region of interest" description="Disordered" evidence="1">
    <location>
        <begin position="732"/>
        <end position="759"/>
    </location>
</feature>
<reference evidence="3 4" key="1">
    <citation type="journal article" date="2021" name="bioRxiv">
        <title>The Gossypium anomalum genome as a resource for cotton improvement and evolutionary analysis of hybrid incompatibility.</title>
        <authorList>
            <person name="Grover C.E."/>
            <person name="Yuan D."/>
            <person name="Arick M.A."/>
            <person name="Miller E.R."/>
            <person name="Hu G."/>
            <person name="Peterson D.G."/>
            <person name="Wendel J.F."/>
            <person name="Udall J.A."/>
        </authorList>
    </citation>
    <scope>NUCLEOTIDE SEQUENCE [LARGE SCALE GENOMIC DNA]</scope>
    <source>
        <strain evidence="3">JFW-Udall</strain>
        <tissue evidence="3">Leaf</tissue>
    </source>
</reference>
<name>A0A8J5YZ12_9ROSI</name>
<evidence type="ECO:0000313" key="3">
    <source>
        <dbReference type="EMBL" id="KAG8496499.1"/>
    </source>
</evidence>
<dbReference type="Pfam" id="PF13960">
    <property type="entry name" value="DUF4218"/>
    <property type="match status" value="1"/>
</dbReference>
<evidence type="ECO:0000313" key="4">
    <source>
        <dbReference type="Proteomes" id="UP000701853"/>
    </source>
</evidence>
<dbReference type="InterPro" id="IPR027417">
    <property type="entry name" value="P-loop_NTPase"/>
</dbReference>
<evidence type="ECO:0000256" key="1">
    <source>
        <dbReference type="SAM" id="MobiDB-lite"/>
    </source>
</evidence>
<accession>A0A8J5YZ12</accession>
<dbReference type="SUPFAM" id="SSF52540">
    <property type="entry name" value="P-loop containing nucleoside triphosphate hydrolases"/>
    <property type="match status" value="1"/>
</dbReference>
<proteinExistence type="predicted"/>
<dbReference type="Gene3D" id="3.40.50.300">
    <property type="entry name" value="P-loop containing nucleotide triphosphate hydrolases"/>
    <property type="match status" value="1"/>
</dbReference>
<dbReference type="Pfam" id="PF02992">
    <property type="entry name" value="Transposase_21"/>
    <property type="match status" value="1"/>
</dbReference>
<evidence type="ECO:0000259" key="2">
    <source>
        <dbReference type="Pfam" id="PF13960"/>
    </source>
</evidence>